<dbReference type="EMBL" id="SLZU01000025">
    <property type="protein sequence ID" value="TCS58467.1"/>
    <property type="molecule type" value="Genomic_DNA"/>
</dbReference>
<keyword evidence="2" id="KW-0560">Oxidoreductase</keyword>
<dbReference type="OrthoDB" id="1683318at2"/>
<protein>
    <submittedName>
        <fullName evidence="2">AhpD family alkylhydroperoxidase</fullName>
    </submittedName>
</protein>
<keyword evidence="3" id="KW-1185">Reference proteome</keyword>
<dbReference type="PANTHER" id="PTHR33930:SF2">
    <property type="entry name" value="BLR3452 PROTEIN"/>
    <property type="match status" value="1"/>
</dbReference>
<organism evidence="2 3">
    <name type="scientific">Primorskyibacter sedentarius</name>
    <dbReference type="NCBI Taxonomy" id="745311"/>
    <lineage>
        <taxon>Bacteria</taxon>
        <taxon>Pseudomonadati</taxon>
        <taxon>Pseudomonadota</taxon>
        <taxon>Alphaproteobacteria</taxon>
        <taxon>Rhodobacterales</taxon>
        <taxon>Roseobacteraceae</taxon>
        <taxon>Primorskyibacter</taxon>
    </lineage>
</organism>
<dbReference type="PANTHER" id="PTHR33930">
    <property type="entry name" value="ALKYL HYDROPEROXIDE REDUCTASE AHPD"/>
    <property type="match status" value="1"/>
</dbReference>
<dbReference type="GO" id="GO:0051920">
    <property type="term" value="F:peroxiredoxin activity"/>
    <property type="evidence" value="ECO:0007669"/>
    <property type="project" value="InterPro"/>
</dbReference>
<sequence length="111" mass="12059">MSAKDDLDHKRKQLRNLRKAIPETFAGFVALEQAASKDGALTKREKELVSLGMAIALRCEPCINSHVSALIRLDVTREEVAEIAGTAIQMAGGPGLMYAGKTLEVYDDLTD</sequence>
<dbReference type="Proteomes" id="UP000295696">
    <property type="component" value="Unassembled WGS sequence"/>
</dbReference>
<evidence type="ECO:0000313" key="3">
    <source>
        <dbReference type="Proteomes" id="UP000295696"/>
    </source>
</evidence>
<dbReference type="NCBIfam" id="TIGR00778">
    <property type="entry name" value="ahpD_dom"/>
    <property type="match status" value="1"/>
</dbReference>
<gene>
    <name evidence="2" type="ORF">EDD52_12526</name>
</gene>
<feature type="domain" description="Carboxymuconolactone decarboxylase-like" evidence="1">
    <location>
        <begin position="22"/>
        <end position="99"/>
    </location>
</feature>
<evidence type="ECO:0000313" key="2">
    <source>
        <dbReference type="EMBL" id="TCS58467.1"/>
    </source>
</evidence>
<keyword evidence="2" id="KW-0575">Peroxidase</keyword>
<dbReference type="RefSeq" id="WP_132248492.1">
    <property type="nucleotide sequence ID" value="NZ_CBDUOC010000051.1"/>
</dbReference>
<dbReference type="Pfam" id="PF02627">
    <property type="entry name" value="CMD"/>
    <property type="match status" value="1"/>
</dbReference>
<dbReference type="Gene3D" id="1.20.1290.10">
    <property type="entry name" value="AhpD-like"/>
    <property type="match status" value="1"/>
</dbReference>
<accession>A0A4V2UMT6</accession>
<reference evidence="2 3" key="1">
    <citation type="submission" date="2019-03" db="EMBL/GenBank/DDBJ databases">
        <title>Genomic Encyclopedia of Type Strains, Phase IV (KMG-IV): sequencing the most valuable type-strain genomes for metagenomic binning, comparative biology and taxonomic classification.</title>
        <authorList>
            <person name="Goeker M."/>
        </authorList>
    </citation>
    <scope>NUCLEOTIDE SEQUENCE [LARGE SCALE GENOMIC DNA]</scope>
    <source>
        <strain evidence="2 3">DSM 104836</strain>
    </source>
</reference>
<dbReference type="InterPro" id="IPR004675">
    <property type="entry name" value="AhpD_core"/>
</dbReference>
<dbReference type="InterPro" id="IPR003779">
    <property type="entry name" value="CMD-like"/>
</dbReference>
<evidence type="ECO:0000259" key="1">
    <source>
        <dbReference type="Pfam" id="PF02627"/>
    </source>
</evidence>
<dbReference type="SUPFAM" id="SSF69118">
    <property type="entry name" value="AhpD-like"/>
    <property type="match status" value="1"/>
</dbReference>
<dbReference type="InterPro" id="IPR029032">
    <property type="entry name" value="AhpD-like"/>
</dbReference>
<comment type="caution">
    <text evidence="2">The sequence shown here is derived from an EMBL/GenBank/DDBJ whole genome shotgun (WGS) entry which is preliminary data.</text>
</comment>
<dbReference type="AlphaFoldDB" id="A0A4V2UMT6"/>
<name>A0A4V2UMT6_9RHOB</name>
<proteinExistence type="predicted"/>